<evidence type="ECO:0000256" key="3">
    <source>
        <dbReference type="ARBA" id="ARBA00022692"/>
    </source>
</evidence>
<dbReference type="EMBL" id="CP071793">
    <property type="protein sequence ID" value="QTD48236.1"/>
    <property type="molecule type" value="Genomic_DNA"/>
</dbReference>
<proteinExistence type="predicted"/>
<comment type="subcellular location">
    <subcellularLocation>
        <location evidence="1">Cell membrane</location>
        <topology evidence="1">Multi-pass membrane protein</topology>
    </subcellularLocation>
</comment>
<keyword evidence="5 6" id="KW-0472">Membrane</keyword>
<keyword evidence="9" id="KW-1185">Reference proteome</keyword>
<feature type="transmembrane region" description="Helical" evidence="6">
    <location>
        <begin position="36"/>
        <end position="57"/>
    </location>
</feature>
<keyword evidence="4 6" id="KW-1133">Transmembrane helix</keyword>
<dbReference type="Proteomes" id="UP000663929">
    <property type="component" value="Chromosome"/>
</dbReference>
<dbReference type="GO" id="GO:0005886">
    <property type="term" value="C:plasma membrane"/>
    <property type="evidence" value="ECO:0007669"/>
    <property type="project" value="UniProtKB-SubCell"/>
</dbReference>
<evidence type="ECO:0000256" key="2">
    <source>
        <dbReference type="ARBA" id="ARBA00022475"/>
    </source>
</evidence>
<dbReference type="InterPro" id="IPR027379">
    <property type="entry name" value="CLS_N"/>
</dbReference>
<dbReference type="KEGG" id="scor:J3U87_21845"/>
<evidence type="ECO:0000313" key="9">
    <source>
        <dbReference type="Proteomes" id="UP000663929"/>
    </source>
</evidence>
<sequence>MFDDVTLVGLLVTLVHVLGALNAVDAVMKGRSPQGAVAWAISLVLLPYFALPMYWVFGQRRFHGYVHARRAEIKAIYGAAGSLAKVLKPFRIEPNTAAASYGALEHLAKMPFTQGNRSGLLVDGEDSFAAMFAALREAREYVLVQFFSIHADAFGYNGPHNRDQELSFKSVKVGPRVNSGAESQGGA</sequence>
<keyword evidence="3 6" id="KW-0812">Transmembrane</keyword>
<dbReference type="Pfam" id="PF13396">
    <property type="entry name" value="PLDc_N"/>
    <property type="match status" value="1"/>
</dbReference>
<reference evidence="8" key="1">
    <citation type="submission" date="2021-03" db="EMBL/GenBank/DDBJ databases">
        <title>Acanthopleuribacteraceae sp. M133.</title>
        <authorList>
            <person name="Wang G."/>
        </authorList>
    </citation>
    <scope>NUCLEOTIDE SEQUENCE</scope>
    <source>
        <strain evidence="8">M133</strain>
    </source>
</reference>
<feature type="domain" description="Cardiolipin synthase N-terminal" evidence="7">
    <location>
        <begin position="23"/>
        <end position="59"/>
    </location>
</feature>
<gene>
    <name evidence="8" type="ORF">J3U87_21845</name>
</gene>
<evidence type="ECO:0000256" key="5">
    <source>
        <dbReference type="ARBA" id="ARBA00023136"/>
    </source>
</evidence>
<evidence type="ECO:0000259" key="7">
    <source>
        <dbReference type="Pfam" id="PF13396"/>
    </source>
</evidence>
<evidence type="ECO:0000256" key="6">
    <source>
        <dbReference type="SAM" id="Phobius"/>
    </source>
</evidence>
<evidence type="ECO:0000256" key="4">
    <source>
        <dbReference type="ARBA" id="ARBA00022989"/>
    </source>
</evidence>
<dbReference type="SUPFAM" id="SSF56024">
    <property type="entry name" value="Phospholipase D/nuclease"/>
    <property type="match status" value="1"/>
</dbReference>
<dbReference type="RefSeq" id="WP_237377894.1">
    <property type="nucleotide sequence ID" value="NZ_CP071793.1"/>
</dbReference>
<protein>
    <submittedName>
        <fullName evidence="8">PLDc N-terminal domain-containing protein</fullName>
    </submittedName>
</protein>
<name>A0A8A4TE57_SULCO</name>
<accession>A0A8A4TE57</accession>
<evidence type="ECO:0000313" key="8">
    <source>
        <dbReference type="EMBL" id="QTD48236.1"/>
    </source>
</evidence>
<dbReference type="AlphaFoldDB" id="A0A8A4TE57"/>
<organism evidence="8 9">
    <name type="scientific">Sulfidibacter corallicola</name>
    <dbReference type="NCBI Taxonomy" id="2818388"/>
    <lineage>
        <taxon>Bacteria</taxon>
        <taxon>Pseudomonadati</taxon>
        <taxon>Acidobacteriota</taxon>
        <taxon>Holophagae</taxon>
        <taxon>Acanthopleuribacterales</taxon>
        <taxon>Acanthopleuribacteraceae</taxon>
        <taxon>Sulfidibacter</taxon>
    </lineage>
</organism>
<keyword evidence="2" id="KW-1003">Cell membrane</keyword>
<evidence type="ECO:0000256" key="1">
    <source>
        <dbReference type="ARBA" id="ARBA00004651"/>
    </source>
</evidence>